<proteinExistence type="predicted"/>
<evidence type="ECO:0000313" key="2">
    <source>
        <dbReference type="Proteomes" id="UP000887572"/>
    </source>
</evidence>
<feature type="region of interest" description="Disordered" evidence="1">
    <location>
        <begin position="139"/>
        <end position="168"/>
    </location>
</feature>
<dbReference type="GO" id="GO:0006508">
    <property type="term" value="P:proteolysis"/>
    <property type="evidence" value="ECO:0007669"/>
    <property type="project" value="InterPro"/>
</dbReference>
<sequence>MRRASTTRPACPCMKPDTACAISCCRARSALYAALWCRPPNLTVRPSPTRRTAEMLFFDESIGHEGSDDLVVKGHAKKIVAKRHLGRLLRSQQRREVAELLAEAERACQTLLRYRKRALQKISLELFAKKTLKYRDMKRILKKGPASSGRRRRRGENSRSSSVESNDRFDDIEGGVKYTFGCAPLSEVQEIGRRRESPIERAQSVEKLRTLTFRGPNATFPFVPGRWSRQKCVNRIGAVRSYKILFLDDVLFPWT</sequence>
<organism evidence="2 3">
    <name type="scientific">Globodera rostochiensis</name>
    <name type="common">Golden nematode worm</name>
    <name type="synonym">Heterodera rostochiensis</name>
    <dbReference type="NCBI Taxonomy" id="31243"/>
    <lineage>
        <taxon>Eukaryota</taxon>
        <taxon>Metazoa</taxon>
        <taxon>Ecdysozoa</taxon>
        <taxon>Nematoda</taxon>
        <taxon>Chromadorea</taxon>
        <taxon>Rhabditida</taxon>
        <taxon>Tylenchina</taxon>
        <taxon>Tylenchomorpha</taxon>
        <taxon>Tylenchoidea</taxon>
        <taxon>Heteroderidae</taxon>
        <taxon>Heteroderinae</taxon>
        <taxon>Globodera</taxon>
    </lineage>
</organism>
<dbReference type="GO" id="GO:0004176">
    <property type="term" value="F:ATP-dependent peptidase activity"/>
    <property type="evidence" value="ECO:0007669"/>
    <property type="project" value="InterPro"/>
</dbReference>
<dbReference type="AlphaFoldDB" id="A0A914GT15"/>
<accession>A0A914GT15</accession>
<protein>
    <submittedName>
        <fullName evidence="3">Uncharacterized protein</fullName>
    </submittedName>
</protein>
<keyword evidence="2" id="KW-1185">Reference proteome</keyword>
<evidence type="ECO:0000256" key="1">
    <source>
        <dbReference type="SAM" id="MobiDB-lite"/>
    </source>
</evidence>
<dbReference type="GO" id="GO:0005524">
    <property type="term" value="F:ATP binding"/>
    <property type="evidence" value="ECO:0007669"/>
    <property type="project" value="InterPro"/>
</dbReference>
<dbReference type="GO" id="GO:0004222">
    <property type="term" value="F:metalloendopeptidase activity"/>
    <property type="evidence" value="ECO:0007669"/>
    <property type="project" value="InterPro"/>
</dbReference>
<dbReference type="WBParaSite" id="Gr19_v10_g10123.t1">
    <property type="protein sequence ID" value="Gr19_v10_g10123.t1"/>
    <property type="gene ID" value="Gr19_v10_g10123"/>
</dbReference>
<name>A0A914GT15_GLORO</name>
<dbReference type="Gene3D" id="1.20.58.760">
    <property type="entry name" value="Peptidase M41"/>
    <property type="match status" value="1"/>
</dbReference>
<reference evidence="3" key="1">
    <citation type="submission" date="2022-11" db="UniProtKB">
        <authorList>
            <consortium name="WormBaseParasite"/>
        </authorList>
    </citation>
    <scope>IDENTIFICATION</scope>
</reference>
<dbReference type="InterPro" id="IPR037219">
    <property type="entry name" value="Peptidase_M41-like"/>
</dbReference>
<dbReference type="Proteomes" id="UP000887572">
    <property type="component" value="Unplaced"/>
</dbReference>
<dbReference type="SUPFAM" id="SSF140990">
    <property type="entry name" value="FtsH protease domain-like"/>
    <property type="match status" value="1"/>
</dbReference>
<evidence type="ECO:0000313" key="3">
    <source>
        <dbReference type="WBParaSite" id="Gr19_v10_g10123.t1"/>
    </source>
</evidence>